<dbReference type="CDD" id="cd00371">
    <property type="entry name" value="HMA"/>
    <property type="match status" value="1"/>
</dbReference>
<protein>
    <submittedName>
        <fullName evidence="2">Heavy-metal-associated domain-containing protein</fullName>
    </submittedName>
</protein>
<dbReference type="InterPro" id="IPR036163">
    <property type="entry name" value="HMA_dom_sf"/>
</dbReference>
<dbReference type="InterPro" id="IPR006121">
    <property type="entry name" value="HMA_dom"/>
</dbReference>
<sequence>MKSVLKVSDMRTSEDINRIRHCISSNEGIIAFEINREKSEVYVVYDNYFVTEDKIIQCLEDMGYMVL</sequence>
<dbReference type="Gene3D" id="3.30.70.100">
    <property type="match status" value="1"/>
</dbReference>
<evidence type="ECO:0000313" key="2">
    <source>
        <dbReference type="EMBL" id="MEY8762727.1"/>
    </source>
</evidence>
<dbReference type="RefSeq" id="WP_294182265.1">
    <property type="nucleotide sequence ID" value="NZ_JBGFFE010000002.1"/>
</dbReference>
<proteinExistence type="predicted"/>
<dbReference type="PROSITE" id="PS50846">
    <property type="entry name" value="HMA_2"/>
    <property type="match status" value="1"/>
</dbReference>
<name>A0ABV4DU17_9CLOT</name>
<accession>A0ABV4DU17</accession>
<feature type="domain" description="HMA" evidence="1">
    <location>
        <begin position="1"/>
        <end position="67"/>
    </location>
</feature>
<dbReference type="SUPFAM" id="SSF55008">
    <property type="entry name" value="HMA, heavy metal-associated domain"/>
    <property type="match status" value="1"/>
</dbReference>
<evidence type="ECO:0000259" key="1">
    <source>
        <dbReference type="PROSITE" id="PS50846"/>
    </source>
</evidence>
<keyword evidence="3" id="KW-1185">Reference proteome</keyword>
<dbReference type="EMBL" id="JBGFFE010000002">
    <property type="protein sequence ID" value="MEY8762727.1"/>
    <property type="molecule type" value="Genomic_DNA"/>
</dbReference>
<gene>
    <name evidence="2" type="ORF">AB8S09_03565</name>
</gene>
<evidence type="ECO:0000313" key="3">
    <source>
        <dbReference type="Proteomes" id="UP001565220"/>
    </source>
</evidence>
<dbReference type="Proteomes" id="UP001565220">
    <property type="component" value="Unassembled WGS sequence"/>
</dbReference>
<comment type="caution">
    <text evidence="2">The sequence shown here is derived from an EMBL/GenBank/DDBJ whole genome shotgun (WGS) entry which is preliminary data.</text>
</comment>
<organism evidence="2 3">
    <name type="scientific">Clostridium lapidicellarium</name>
    <dbReference type="NCBI Taxonomy" id="3240931"/>
    <lineage>
        <taxon>Bacteria</taxon>
        <taxon>Bacillati</taxon>
        <taxon>Bacillota</taxon>
        <taxon>Clostridia</taxon>
        <taxon>Eubacteriales</taxon>
        <taxon>Clostridiaceae</taxon>
        <taxon>Clostridium</taxon>
    </lineage>
</organism>
<reference evidence="2 3" key="1">
    <citation type="submission" date="2024-08" db="EMBL/GenBank/DDBJ databases">
        <title>Clostridium lapicellarii sp. nov., and Clostridium renhuaiense sp. nov., two species isolated from the mud in a fermentation cellar used for producing sauce-flavour Chinese liquors.</title>
        <authorList>
            <person name="Yang F."/>
            <person name="Wang H."/>
            <person name="Chen L.Q."/>
            <person name="Zhou N."/>
            <person name="Lu J.J."/>
            <person name="Pu X.X."/>
            <person name="Wan B."/>
            <person name="Wang L."/>
            <person name="Liu S.J."/>
        </authorList>
    </citation>
    <scope>NUCLEOTIDE SEQUENCE [LARGE SCALE GENOMIC DNA]</scope>
    <source>
        <strain evidence="2 3">MT-113</strain>
    </source>
</reference>